<sequence length="79" mass="8881">MGVIREFFRVVADVARVIPVTLAKQPAMDDPASIAMVFEDTVKRYPDRNMLVFEGREVSWSEFNELSNSLAHALIARGV</sequence>
<evidence type="ECO:0000313" key="1">
    <source>
        <dbReference type="EMBL" id="KRO91192.1"/>
    </source>
</evidence>
<evidence type="ECO:0000313" key="2">
    <source>
        <dbReference type="Proteomes" id="UP000051213"/>
    </source>
</evidence>
<organism evidence="1 2">
    <name type="scientific">SAR92 bacterium BACL26 MAG-121220-bin70</name>
    <dbReference type="NCBI Taxonomy" id="1655626"/>
    <lineage>
        <taxon>Bacteria</taxon>
        <taxon>Pseudomonadati</taxon>
        <taxon>Pseudomonadota</taxon>
        <taxon>Gammaproteobacteria</taxon>
        <taxon>Cellvibrionales</taxon>
        <taxon>Porticoccaceae</taxon>
        <taxon>SAR92 clade</taxon>
    </lineage>
</organism>
<protein>
    <recommendedName>
        <fullName evidence="3">AMP-dependent synthetase/ligase domain-containing protein</fullName>
    </recommendedName>
</protein>
<gene>
    <name evidence="1" type="ORF">ABS24_04610</name>
</gene>
<dbReference type="Gene3D" id="3.40.50.980">
    <property type="match status" value="1"/>
</dbReference>
<accession>A0A0R2TWS9</accession>
<dbReference type="AlphaFoldDB" id="A0A0R2TWS9"/>
<dbReference type="EMBL" id="LICA01000583">
    <property type="protein sequence ID" value="KRO91192.1"/>
    <property type="molecule type" value="Genomic_DNA"/>
</dbReference>
<evidence type="ECO:0008006" key="3">
    <source>
        <dbReference type="Google" id="ProtNLM"/>
    </source>
</evidence>
<name>A0A0R2TWS9_9GAMM</name>
<comment type="caution">
    <text evidence="1">The sequence shown here is derived from an EMBL/GenBank/DDBJ whole genome shotgun (WGS) entry which is preliminary data.</text>
</comment>
<proteinExistence type="predicted"/>
<dbReference type="SUPFAM" id="SSF56801">
    <property type="entry name" value="Acetyl-CoA synthetase-like"/>
    <property type="match status" value="1"/>
</dbReference>
<dbReference type="Proteomes" id="UP000051213">
    <property type="component" value="Unassembled WGS sequence"/>
</dbReference>
<feature type="non-terminal residue" evidence="1">
    <location>
        <position position="79"/>
    </location>
</feature>
<reference evidence="1 2" key="1">
    <citation type="submission" date="2015-10" db="EMBL/GenBank/DDBJ databases">
        <title>Metagenome-Assembled Genomes uncover a global brackish microbiome.</title>
        <authorList>
            <person name="Hugerth L.W."/>
            <person name="Larsson J."/>
            <person name="Alneberg J."/>
            <person name="Lindh M.V."/>
            <person name="Legrand C."/>
            <person name="Pinhassi J."/>
            <person name="Andersson A.F."/>
        </authorList>
    </citation>
    <scope>NUCLEOTIDE SEQUENCE [LARGE SCALE GENOMIC DNA]</scope>
    <source>
        <strain evidence="1">BACL26 MAG-121220-bin70</strain>
    </source>
</reference>